<feature type="domain" description="HTH LytTR-type" evidence="5">
    <location>
        <begin position="141"/>
        <end position="238"/>
    </location>
</feature>
<dbReference type="InterPro" id="IPR007492">
    <property type="entry name" value="LytTR_DNA-bd_dom"/>
</dbReference>
<dbReference type="SUPFAM" id="SSF52172">
    <property type="entry name" value="CheY-like"/>
    <property type="match status" value="1"/>
</dbReference>
<comment type="caution">
    <text evidence="6">The sequence shown here is derived from an EMBL/GenBank/DDBJ whole genome shotgun (WGS) entry which is preliminary data.</text>
</comment>
<dbReference type="PROSITE" id="PS50110">
    <property type="entry name" value="RESPONSE_REGULATORY"/>
    <property type="match status" value="1"/>
</dbReference>
<dbReference type="GO" id="GO:0003677">
    <property type="term" value="F:DNA binding"/>
    <property type="evidence" value="ECO:0007669"/>
    <property type="project" value="UniProtKB-KW"/>
</dbReference>
<dbReference type="InterPro" id="IPR046947">
    <property type="entry name" value="LytR-like"/>
</dbReference>
<dbReference type="Proteomes" id="UP001546774">
    <property type="component" value="Unassembled WGS sequence"/>
</dbReference>
<dbReference type="InterPro" id="IPR001789">
    <property type="entry name" value="Sig_transdc_resp-reg_receiver"/>
</dbReference>
<dbReference type="EMBL" id="JBBMFS010000012">
    <property type="protein sequence ID" value="MEQ2555813.1"/>
    <property type="molecule type" value="Genomic_DNA"/>
</dbReference>
<reference evidence="6" key="1">
    <citation type="submission" date="2024-03" db="EMBL/GenBank/DDBJ databases">
        <title>Human intestinal bacterial collection.</title>
        <authorList>
            <person name="Pauvert C."/>
            <person name="Hitch T.C.A."/>
            <person name="Clavel T."/>
        </authorList>
    </citation>
    <scope>NUCLEOTIDE SEQUENCE [LARGE SCALE GENOMIC DNA]</scope>
    <source>
        <strain evidence="6">CLA-AA-H89B</strain>
    </source>
</reference>
<sequence length="241" mass="28443">MFTIAVCDDDMQERMQEVQIVKNIFSQKELEAGIEEFQTGQHFLDVLHRVPYDIVLLDIQMGEVSGFTLAEELYKITGGENIIFVSSMENLVFESIHFRPFRFVRKSHLEEELTEAVESWIQQNTKTECLEFDETGGVTTILPQQEIIYIEVQSHHLYVHTQKEVLKVRGKISDFAYLAETGDFLCPHYSYLCNMRYIYEIQRDKIVMSNNEVIRISRGKFEMCKARYLRYIRKMGNSMYR</sequence>
<dbReference type="Gene3D" id="2.40.50.1020">
    <property type="entry name" value="LytTr DNA-binding domain"/>
    <property type="match status" value="1"/>
</dbReference>
<evidence type="ECO:0000256" key="1">
    <source>
        <dbReference type="ARBA" id="ARBA00018672"/>
    </source>
</evidence>
<dbReference type="PANTHER" id="PTHR37299:SF1">
    <property type="entry name" value="STAGE 0 SPORULATION PROTEIN A HOMOLOG"/>
    <property type="match status" value="1"/>
</dbReference>
<proteinExistence type="predicted"/>
<feature type="modified residue" description="4-aspartylphosphate" evidence="3">
    <location>
        <position position="58"/>
    </location>
</feature>
<dbReference type="Gene3D" id="3.40.50.2300">
    <property type="match status" value="1"/>
</dbReference>
<dbReference type="Pfam" id="PF04397">
    <property type="entry name" value="LytTR"/>
    <property type="match status" value="1"/>
</dbReference>
<evidence type="ECO:0000259" key="4">
    <source>
        <dbReference type="PROSITE" id="PS50110"/>
    </source>
</evidence>
<dbReference type="SMART" id="SM00448">
    <property type="entry name" value="REC"/>
    <property type="match status" value="1"/>
</dbReference>
<organism evidence="6 7">
    <name type="scientific">Lachnospira intestinalis</name>
    <dbReference type="NCBI Taxonomy" id="3133158"/>
    <lineage>
        <taxon>Bacteria</taxon>
        <taxon>Bacillati</taxon>
        <taxon>Bacillota</taxon>
        <taxon>Clostridia</taxon>
        <taxon>Lachnospirales</taxon>
        <taxon>Lachnospiraceae</taxon>
        <taxon>Lachnospira</taxon>
    </lineage>
</organism>
<keyword evidence="7" id="KW-1185">Reference proteome</keyword>
<dbReference type="Pfam" id="PF00072">
    <property type="entry name" value="Response_reg"/>
    <property type="match status" value="1"/>
</dbReference>
<comment type="function">
    <text evidence="2">May play the central regulatory role in sporulation. It may be an element of the effector pathway responsible for the activation of sporulation genes in response to nutritional stress. Spo0A may act in concert with spo0H (a sigma factor) to control the expression of some genes that are critical to the sporulation process.</text>
</comment>
<evidence type="ECO:0000259" key="5">
    <source>
        <dbReference type="PROSITE" id="PS50930"/>
    </source>
</evidence>
<feature type="domain" description="Response regulatory" evidence="4">
    <location>
        <begin position="3"/>
        <end position="121"/>
    </location>
</feature>
<dbReference type="PROSITE" id="PS50930">
    <property type="entry name" value="HTH_LYTTR"/>
    <property type="match status" value="1"/>
</dbReference>
<evidence type="ECO:0000313" key="7">
    <source>
        <dbReference type="Proteomes" id="UP001546774"/>
    </source>
</evidence>
<keyword evidence="6" id="KW-0238">DNA-binding</keyword>
<evidence type="ECO:0000256" key="3">
    <source>
        <dbReference type="PROSITE-ProRule" id="PRU00169"/>
    </source>
</evidence>
<protein>
    <recommendedName>
        <fullName evidence="1">Stage 0 sporulation protein A homolog</fullName>
    </recommendedName>
</protein>
<accession>A0ABV1H7W9</accession>
<gene>
    <name evidence="6" type="ORF">WMO37_12505</name>
</gene>
<dbReference type="InterPro" id="IPR011006">
    <property type="entry name" value="CheY-like_superfamily"/>
</dbReference>
<evidence type="ECO:0000256" key="2">
    <source>
        <dbReference type="ARBA" id="ARBA00024867"/>
    </source>
</evidence>
<keyword evidence="3" id="KW-0597">Phosphoprotein</keyword>
<dbReference type="PANTHER" id="PTHR37299">
    <property type="entry name" value="TRANSCRIPTIONAL REGULATOR-RELATED"/>
    <property type="match status" value="1"/>
</dbReference>
<name>A0ABV1H7W9_9FIRM</name>
<dbReference type="SMART" id="SM00850">
    <property type="entry name" value="LytTR"/>
    <property type="match status" value="1"/>
</dbReference>
<evidence type="ECO:0000313" key="6">
    <source>
        <dbReference type="EMBL" id="MEQ2555813.1"/>
    </source>
</evidence>